<protein>
    <recommendedName>
        <fullName evidence="4">Sulfotransferase domain-containing protein</fullName>
    </recommendedName>
</protein>
<dbReference type="PANTHER" id="PTHR32301:SF6">
    <property type="entry name" value="GOLVESIN-RELATED"/>
    <property type="match status" value="1"/>
</dbReference>
<organism evidence="2 3">
    <name type="scientific">Cyclotella atomus</name>
    <dbReference type="NCBI Taxonomy" id="382360"/>
    <lineage>
        <taxon>Eukaryota</taxon>
        <taxon>Sar</taxon>
        <taxon>Stramenopiles</taxon>
        <taxon>Ochrophyta</taxon>
        <taxon>Bacillariophyta</taxon>
        <taxon>Coscinodiscophyceae</taxon>
        <taxon>Thalassiosirophycidae</taxon>
        <taxon>Stephanodiscales</taxon>
        <taxon>Stephanodiscaceae</taxon>
        <taxon>Cyclotella</taxon>
    </lineage>
</organism>
<sequence>MPKKPTQQSIFAKRVHSKSRIGYNKRTHTMKNSTRICALALIAASQTTAFSPPNSNKLAQPQRSQPLAMSADDEPKKKGFFQNFFEELDAFVDDATSRRLGNGAQYYGKRKSSFYGKDDANRKADKNIADPTEDYRGPSNAGYFKWMPDENGEIRPVTRLKEVNIEKKTRLVMSELDDLLEPPRSNGAAALTPKTGSSSKSPRPTRAKKHLLSISKRPRKNAKKRFNNEEIKLLRAIGEDEEVLSHASLDSHLTHHDQYRAPKAALGIFLFICCMGSYQLFLDYWSAKEVSSQLIDVSNMFLSPANSSDARQNTIQSYQAFADTPITTLNGTVAVPKELVSFANVLHEQYNSTINKLFLWHIPRSGSTTIKQIAGNCLGLTLASEVGKSEVEVRGAEDTLKIIEGADGMHFANVDMSSLEGIARANELHVGTDPRIDLVSSAYLFHTAGIFTPQHKGFMFAMMRHPIDRAVSLFYNMRRYPHFAKVIGPIETVEMYARSSLAENNWMTRFLSNTLAGKLLPEHEAIAKEVLRTKCIVGLLSEKTESMRRFELFFNTKAERSQRRDDCTEKLLYWSWPGKNRHEPLQEGTEAWQRLYDQNTFDIRLYEYAEQLFAAQAQIFNNITSRDTGY</sequence>
<feature type="compositionally biased region" description="Basic and acidic residues" evidence="1">
    <location>
        <begin position="116"/>
        <end position="136"/>
    </location>
</feature>
<keyword evidence="3" id="KW-1185">Reference proteome</keyword>
<dbReference type="InterPro" id="IPR053259">
    <property type="entry name" value="Golvesin-related_Golgi"/>
</dbReference>
<comment type="caution">
    <text evidence="2">The sequence shown here is derived from an EMBL/GenBank/DDBJ whole genome shotgun (WGS) entry which is preliminary data.</text>
</comment>
<evidence type="ECO:0000313" key="2">
    <source>
        <dbReference type="EMBL" id="KAL3779965.1"/>
    </source>
</evidence>
<feature type="compositionally biased region" description="Polar residues" evidence="1">
    <location>
        <begin position="50"/>
        <end position="67"/>
    </location>
</feature>
<name>A0ABD3NVQ6_9STRA</name>
<feature type="region of interest" description="Disordered" evidence="1">
    <location>
        <begin position="111"/>
        <end position="141"/>
    </location>
</feature>
<evidence type="ECO:0000256" key="1">
    <source>
        <dbReference type="SAM" id="MobiDB-lite"/>
    </source>
</evidence>
<dbReference type="PANTHER" id="PTHR32301">
    <property type="entry name" value="COUNTIN RECEPTOR CNR3-RELATED"/>
    <property type="match status" value="1"/>
</dbReference>
<proteinExistence type="predicted"/>
<dbReference type="SUPFAM" id="SSF52540">
    <property type="entry name" value="P-loop containing nucleoside triphosphate hydrolases"/>
    <property type="match status" value="1"/>
</dbReference>
<feature type="region of interest" description="Disordered" evidence="1">
    <location>
        <begin position="178"/>
        <end position="208"/>
    </location>
</feature>
<feature type="region of interest" description="Disordered" evidence="1">
    <location>
        <begin position="50"/>
        <end position="73"/>
    </location>
</feature>
<accession>A0ABD3NVQ6</accession>
<dbReference type="Gene3D" id="3.40.50.300">
    <property type="entry name" value="P-loop containing nucleotide triphosphate hydrolases"/>
    <property type="match status" value="1"/>
</dbReference>
<gene>
    <name evidence="2" type="ORF">ACHAWO_008883</name>
</gene>
<dbReference type="Proteomes" id="UP001530400">
    <property type="component" value="Unassembled WGS sequence"/>
</dbReference>
<evidence type="ECO:0008006" key="4">
    <source>
        <dbReference type="Google" id="ProtNLM"/>
    </source>
</evidence>
<evidence type="ECO:0000313" key="3">
    <source>
        <dbReference type="Proteomes" id="UP001530400"/>
    </source>
</evidence>
<dbReference type="EMBL" id="JALLPJ020000911">
    <property type="protein sequence ID" value="KAL3779965.1"/>
    <property type="molecule type" value="Genomic_DNA"/>
</dbReference>
<dbReference type="InterPro" id="IPR027417">
    <property type="entry name" value="P-loop_NTPase"/>
</dbReference>
<dbReference type="AlphaFoldDB" id="A0ABD3NVQ6"/>
<reference evidence="2 3" key="1">
    <citation type="submission" date="2024-10" db="EMBL/GenBank/DDBJ databases">
        <title>Updated reference genomes for cyclostephanoid diatoms.</title>
        <authorList>
            <person name="Roberts W.R."/>
            <person name="Alverson A.J."/>
        </authorList>
    </citation>
    <scope>NUCLEOTIDE SEQUENCE [LARGE SCALE GENOMIC DNA]</scope>
    <source>
        <strain evidence="2 3">AJA010-31</strain>
    </source>
</reference>